<organism evidence="2 3">
    <name type="scientific">Leishmania martiniquensis</name>
    <dbReference type="NCBI Taxonomy" id="1580590"/>
    <lineage>
        <taxon>Eukaryota</taxon>
        <taxon>Discoba</taxon>
        <taxon>Euglenozoa</taxon>
        <taxon>Kinetoplastea</taxon>
        <taxon>Metakinetoplastina</taxon>
        <taxon>Trypanosomatida</taxon>
        <taxon>Trypanosomatidae</taxon>
        <taxon>Leishmaniinae</taxon>
        <taxon>Leishmania</taxon>
    </lineage>
</organism>
<keyword evidence="3" id="KW-1185">Reference proteome</keyword>
<comment type="caution">
    <text evidence="2">The sequence shown here is derived from an EMBL/GenBank/DDBJ whole genome shotgun (WGS) entry which is preliminary data.</text>
</comment>
<dbReference type="OrthoDB" id="267040at2759"/>
<evidence type="ECO:0000313" key="3">
    <source>
        <dbReference type="Proteomes" id="UP000673552"/>
    </source>
</evidence>
<proteinExistence type="predicted"/>
<reference evidence="2 3" key="1">
    <citation type="submission" date="2021-03" db="EMBL/GenBank/DDBJ databases">
        <title>Leishmania (Mundinia) martiniquensis Genome sequencing and assembly.</title>
        <authorList>
            <person name="Almutairi H."/>
            <person name="Gatherer D."/>
        </authorList>
    </citation>
    <scope>NUCLEOTIDE SEQUENCE [LARGE SCALE GENOMIC DNA]</scope>
    <source>
        <strain evidence="2">LSCM1</strain>
    </source>
</reference>
<dbReference type="AlphaFoldDB" id="A0A836GIQ1"/>
<dbReference type="Proteomes" id="UP000673552">
    <property type="component" value="Chromosome 34"/>
</dbReference>
<gene>
    <name evidence="2" type="ORF">LSCM1_02402</name>
</gene>
<protein>
    <submittedName>
        <fullName evidence="2">Uncharacterized protein</fullName>
    </submittedName>
</protein>
<name>A0A836GIQ1_9TRYP</name>
<dbReference type="RefSeq" id="XP_067175360.1">
    <property type="nucleotide sequence ID" value="XM_067319985.1"/>
</dbReference>
<feature type="region of interest" description="Disordered" evidence="1">
    <location>
        <begin position="177"/>
        <end position="202"/>
    </location>
</feature>
<dbReference type="EMBL" id="JAFEUZ010000034">
    <property type="protein sequence ID" value="KAG5468422.1"/>
    <property type="molecule type" value="Genomic_DNA"/>
</dbReference>
<evidence type="ECO:0000313" key="2">
    <source>
        <dbReference type="EMBL" id="KAG5468422.1"/>
    </source>
</evidence>
<accession>A0A836GIQ1</accession>
<dbReference type="GeneID" id="92512497"/>
<sequence>MVLPPALRLGPHEVRILPICRSAEIAPGVRRCSDSLLTAFCFVGELQPDAAEGSGEISDAAGDSSSRGVPILWYYSPLFQYERKRIRVEEGVVEAALTKTVAAYQHPVVNSPSLELGGAEAYECKGSCPVRRSEAPSAALKVACVPAVPALYLRVGSSTTFREYGLVMEERQSAALGASAEPCTQGGADVTGGGDGERSERAARKPPFFAPLKPKRPSLRPIDRQLHGSDLQSMLRLLHRQTNFLHRGSPLVSALAQVGGAQVEDLEEKSRQPRSPSKEASSALLAAPFLRSESDGDDGPHEFAASVSLSLVREEERRASCCEPRAEQWVKPEVCACKDVPRGSYRVDGAGSSSVSSALFSRSLLCLAFPDPTSELSTLGSVEAETDDFHSCSTGPSDSCDRLLNNAHLHSLAVTCLAFDTFTPLTMGASCPTPPAAPKPRFARRLPLHTFANNNKGLPLSTHALHAPAVQGIWPERESAIAATPQISR</sequence>
<evidence type="ECO:0000256" key="1">
    <source>
        <dbReference type="SAM" id="MobiDB-lite"/>
    </source>
</evidence>
<dbReference type="KEGG" id="lmat:92512497"/>
<feature type="region of interest" description="Disordered" evidence="1">
    <location>
        <begin position="263"/>
        <end position="282"/>
    </location>
</feature>